<dbReference type="Proteomes" id="UP000616839">
    <property type="component" value="Unassembled WGS sequence"/>
</dbReference>
<dbReference type="RefSeq" id="WP_192140571.1">
    <property type="nucleotide sequence ID" value="NZ_JACYXZ010000001.1"/>
</dbReference>
<dbReference type="InterPro" id="IPR004474">
    <property type="entry name" value="LytR_CpsA_psr"/>
</dbReference>
<feature type="compositionally biased region" description="Pro residues" evidence="2">
    <location>
        <begin position="61"/>
        <end position="71"/>
    </location>
</feature>
<dbReference type="EMBL" id="JACYXZ010000001">
    <property type="protein sequence ID" value="MBD8868715.1"/>
    <property type="molecule type" value="Genomic_DNA"/>
</dbReference>
<dbReference type="PANTHER" id="PTHR33392:SF6">
    <property type="entry name" value="POLYISOPRENYL-TEICHOIC ACID--PEPTIDOGLYCAN TEICHOIC ACID TRANSFERASE TAGU"/>
    <property type="match status" value="1"/>
</dbReference>
<feature type="compositionally biased region" description="Basic and acidic residues" evidence="2">
    <location>
        <begin position="147"/>
        <end position="160"/>
    </location>
</feature>
<evidence type="ECO:0000256" key="1">
    <source>
        <dbReference type="ARBA" id="ARBA00006068"/>
    </source>
</evidence>
<feature type="transmembrane region" description="Helical" evidence="3">
    <location>
        <begin position="96"/>
        <end position="118"/>
    </location>
</feature>
<evidence type="ECO:0000259" key="4">
    <source>
        <dbReference type="Pfam" id="PF03816"/>
    </source>
</evidence>
<gene>
    <name evidence="5" type="ORF">IE331_03660</name>
</gene>
<comment type="caution">
    <text evidence="5">The sequence shown here is derived from an EMBL/GenBank/DDBJ whole genome shotgun (WGS) entry which is preliminary data.</text>
</comment>
<feature type="region of interest" description="Disordered" evidence="2">
    <location>
        <begin position="145"/>
        <end position="166"/>
    </location>
</feature>
<feature type="region of interest" description="Disordered" evidence="2">
    <location>
        <begin position="1"/>
        <end position="89"/>
    </location>
</feature>
<reference evidence="5" key="1">
    <citation type="submission" date="2020-09" db="EMBL/GenBank/DDBJ databases">
        <title>Nocardioides sp. strain MJB4 16S ribosomal RNA gene Genome sequencing and assembly.</title>
        <authorList>
            <person name="Kim I."/>
        </authorList>
    </citation>
    <scope>NUCLEOTIDE SEQUENCE</scope>
    <source>
        <strain evidence="5">MJB4</strain>
    </source>
</reference>
<evidence type="ECO:0000256" key="2">
    <source>
        <dbReference type="SAM" id="MobiDB-lite"/>
    </source>
</evidence>
<keyword evidence="3" id="KW-0812">Transmembrane</keyword>
<evidence type="ECO:0000313" key="6">
    <source>
        <dbReference type="Proteomes" id="UP000616839"/>
    </source>
</evidence>
<sequence length="410" mass="44317">MADRGQGPEPGTPEYDWLYGKRGPAADDATQMIRPDAGQGSGQGSGSPDSTRVMPATRPAPHQPPHQPPPATRTSGSGGGSRPPRRFGRRPRFRPFRWLGLLLLLWLIFLVAVPIFAFSQISTVEAFPDAERPDEQDGTTYLVVGSDSREDLSEEQRKELGTGGASGQRTDTIMLLHVGSGPNLLMSIPRDSIVDIPGNGTQKVNAAYAFGGPKLLVRTIEQNTGIRVDHYVEIGFGGFVDVVDAVGGIEICPEKKMVDKQANLDVAKGCQEADGVTALGYARSRKTDAQYGDITRARHQREVVSEIGRKAVSPWTVINPFRYWSVNMAGARTVDVSEGTGPIALGRFAWAMTRANGENGLTCGVPIRDLAVNWDEERSQQMFERIIDDDTDGIGKDLCTPTGLSKSVTG</sequence>
<dbReference type="InterPro" id="IPR050922">
    <property type="entry name" value="LytR/CpsA/Psr_CW_biosynth"/>
</dbReference>
<evidence type="ECO:0000256" key="3">
    <source>
        <dbReference type="SAM" id="Phobius"/>
    </source>
</evidence>
<dbReference type="Gene3D" id="3.40.630.190">
    <property type="entry name" value="LCP protein"/>
    <property type="match status" value="1"/>
</dbReference>
<feature type="domain" description="Cell envelope-related transcriptional attenuator" evidence="4">
    <location>
        <begin position="169"/>
        <end position="311"/>
    </location>
</feature>
<name>A0A927K468_9ACTN</name>
<comment type="similarity">
    <text evidence="1">Belongs to the LytR/CpsA/Psr (LCP) family.</text>
</comment>
<dbReference type="PANTHER" id="PTHR33392">
    <property type="entry name" value="POLYISOPRENYL-TEICHOIC ACID--PEPTIDOGLYCAN TEICHOIC ACID TRANSFERASE TAGU"/>
    <property type="match status" value="1"/>
</dbReference>
<proteinExistence type="inferred from homology"/>
<accession>A0A927K468</accession>
<dbReference type="NCBIfam" id="TIGR00350">
    <property type="entry name" value="lytR_cpsA_psr"/>
    <property type="match status" value="1"/>
</dbReference>
<protein>
    <submittedName>
        <fullName evidence="5">LCP family protein</fullName>
    </submittedName>
</protein>
<evidence type="ECO:0000313" key="5">
    <source>
        <dbReference type="EMBL" id="MBD8868715.1"/>
    </source>
</evidence>
<keyword evidence="3" id="KW-0472">Membrane</keyword>
<keyword evidence="6" id="KW-1185">Reference proteome</keyword>
<organism evidence="5 6">
    <name type="scientific">Nocardioides donggukensis</name>
    <dbReference type="NCBI Taxonomy" id="2774019"/>
    <lineage>
        <taxon>Bacteria</taxon>
        <taxon>Bacillati</taxon>
        <taxon>Actinomycetota</taxon>
        <taxon>Actinomycetes</taxon>
        <taxon>Propionibacteriales</taxon>
        <taxon>Nocardioidaceae</taxon>
        <taxon>Nocardioides</taxon>
    </lineage>
</organism>
<dbReference type="Pfam" id="PF03816">
    <property type="entry name" value="LytR_cpsA_psr"/>
    <property type="match status" value="1"/>
</dbReference>
<dbReference type="AlphaFoldDB" id="A0A927K468"/>
<keyword evidence="3" id="KW-1133">Transmembrane helix</keyword>